<dbReference type="AlphaFoldDB" id="A0A319DT42"/>
<evidence type="ECO:0000313" key="1">
    <source>
        <dbReference type="EMBL" id="PYI00866.1"/>
    </source>
</evidence>
<dbReference type="InterPro" id="IPR027417">
    <property type="entry name" value="P-loop_NTPase"/>
</dbReference>
<dbReference type="STRING" id="1448318.A0A319DT42"/>
<name>A0A319DT42_ASPSB</name>
<dbReference type="VEuPathDB" id="FungiDB:BO78DRAFT_329012"/>
<protein>
    <recommendedName>
        <fullName evidence="3">G domain-containing protein</fullName>
    </recommendedName>
</protein>
<organism evidence="1 2">
    <name type="scientific">Aspergillus sclerotiicarbonarius (strain CBS 121057 / IBT 28362)</name>
    <dbReference type="NCBI Taxonomy" id="1448318"/>
    <lineage>
        <taxon>Eukaryota</taxon>
        <taxon>Fungi</taxon>
        <taxon>Dikarya</taxon>
        <taxon>Ascomycota</taxon>
        <taxon>Pezizomycotina</taxon>
        <taxon>Eurotiomycetes</taxon>
        <taxon>Eurotiomycetidae</taxon>
        <taxon>Eurotiales</taxon>
        <taxon>Aspergillaceae</taxon>
        <taxon>Aspergillus</taxon>
        <taxon>Aspergillus subgen. Circumdati</taxon>
    </lineage>
</organism>
<keyword evidence="2" id="KW-1185">Reference proteome</keyword>
<dbReference type="Gene3D" id="3.40.50.300">
    <property type="entry name" value="P-loop containing nucleotide triphosphate hydrolases"/>
    <property type="match status" value="1"/>
</dbReference>
<dbReference type="EMBL" id="KZ826432">
    <property type="protein sequence ID" value="PYI00866.1"/>
    <property type="molecule type" value="Genomic_DNA"/>
</dbReference>
<sequence length="214" mass="24482">MPSSDQVRQCLSNLPARLTYHLDTQNITPVFFTHKTRTIHMIDTPGFNNPNPTYSDESILTQITNHVITNQIRLSGIIYLHNISNPHMSDAAESNLAVIRKMCGESTLPALALATTFWDVWQDGKDRIDEYNKHKEQLKSDPRFWKGLVNGGCQIFDCDDGRSTALAPVEYFLERNQTVWLDIQEELVNRKLPLVETGAYIPILGARKRELERE</sequence>
<dbReference type="SUPFAM" id="SSF52540">
    <property type="entry name" value="P-loop containing nucleoside triphosphate hydrolases"/>
    <property type="match status" value="1"/>
</dbReference>
<reference evidence="1 2" key="1">
    <citation type="submission" date="2018-02" db="EMBL/GenBank/DDBJ databases">
        <title>The genomes of Aspergillus section Nigri reveals drivers in fungal speciation.</title>
        <authorList>
            <consortium name="DOE Joint Genome Institute"/>
            <person name="Vesth T.C."/>
            <person name="Nybo J."/>
            <person name="Theobald S."/>
            <person name="Brandl J."/>
            <person name="Frisvad J.C."/>
            <person name="Nielsen K.F."/>
            <person name="Lyhne E.K."/>
            <person name="Kogle M.E."/>
            <person name="Kuo A."/>
            <person name="Riley R."/>
            <person name="Clum A."/>
            <person name="Nolan M."/>
            <person name="Lipzen A."/>
            <person name="Salamov A."/>
            <person name="Henrissat B."/>
            <person name="Wiebenga A."/>
            <person name="De vries R.P."/>
            <person name="Grigoriev I.V."/>
            <person name="Mortensen U.H."/>
            <person name="Andersen M.R."/>
            <person name="Baker S.E."/>
        </authorList>
    </citation>
    <scope>NUCLEOTIDE SEQUENCE [LARGE SCALE GENOMIC DNA]</scope>
    <source>
        <strain evidence="1 2">CBS 121057</strain>
    </source>
</reference>
<dbReference type="Proteomes" id="UP000248423">
    <property type="component" value="Unassembled WGS sequence"/>
</dbReference>
<accession>A0A319DT42</accession>
<dbReference type="OrthoDB" id="8954335at2759"/>
<evidence type="ECO:0008006" key="3">
    <source>
        <dbReference type="Google" id="ProtNLM"/>
    </source>
</evidence>
<proteinExistence type="predicted"/>
<gene>
    <name evidence="1" type="ORF">BO78DRAFT_329012</name>
</gene>
<evidence type="ECO:0000313" key="2">
    <source>
        <dbReference type="Proteomes" id="UP000248423"/>
    </source>
</evidence>
<feature type="non-terminal residue" evidence="1">
    <location>
        <position position="214"/>
    </location>
</feature>